<reference evidence="1 2" key="1">
    <citation type="submission" date="2023-07" db="EMBL/GenBank/DDBJ databases">
        <title>Sequencing the genomes of 1000 actinobacteria strains.</title>
        <authorList>
            <person name="Klenk H.-P."/>
        </authorList>
    </citation>
    <scope>NUCLEOTIDE SEQUENCE [LARGE SCALE GENOMIC DNA]</scope>
    <source>
        <strain evidence="1 2">DSM 44711</strain>
    </source>
</reference>
<dbReference type="EMBL" id="JAVDYC010000001">
    <property type="protein sequence ID" value="MDR7319957.1"/>
    <property type="molecule type" value="Genomic_DNA"/>
</dbReference>
<keyword evidence="2" id="KW-1185">Reference proteome</keyword>
<name>A0AAE3ZHA3_9ACTN</name>
<organism evidence="1 2">
    <name type="scientific">Catenuloplanes niger</name>
    <dbReference type="NCBI Taxonomy" id="587534"/>
    <lineage>
        <taxon>Bacteria</taxon>
        <taxon>Bacillati</taxon>
        <taxon>Actinomycetota</taxon>
        <taxon>Actinomycetes</taxon>
        <taxon>Micromonosporales</taxon>
        <taxon>Micromonosporaceae</taxon>
        <taxon>Catenuloplanes</taxon>
    </lineage>
</organism>
<evidence type="ECO:0000313" key="2">
    <source>
        <dbReference type="Proteomes" id="UP001183629"/>
    </source>
</evidence>
<protein>
    <submittedName>
        <fullName evidence="1">Uncharacterized protein</fullName>
    </submittedName>
</protein>
<dbReference type="AlphaFoldDB" id="A0AAE3ZHA3"/>
<dbReference type="RefSeq" id="WP_310407989.1">
    <property type="nucleotide sequence ID" value="NZ_JAVDYC010000001.1"/>
</dbReference>
<comment type="caution">
    <text evidence="1">The sequence shown here is derived from an EMBL/GenBank/DDBJ whole genome shotgun (WGS) entry which is preliminary data.</text>
</comment>
<gene>
    <name evidence="1" type="ORF">J2S44_000207</name>
</gene>
<proteinExistence type="predicted"/>
<dbReference type="Proteomes" id="UP001183629">
    <property type="component" value="Unassembled WGS sequence"/>
</dbReference>
<evidence type="ECO:0000313" key="1">
    <source>
        <dbReference type="EMBL" id="MDR7319957.1"/>
    </source>
</evidence>
<accession>A0AAE3ZHA3</accession>
<sequence length="111" mass="11391">MTGFTPAELLATGFAEHCHAVVLERAGASRLGALSAVTVPPDPDALDLARAIARVWYTGVWSAGDEAPFVVSRRAYAEGLVWKTFGGAPPGTVGPGFGSWAAAPRVRAAAA</sequence>